<protein>
    <submittedName>
        <fullName evidence="3">Dynein-1-beta heavy chain, flagellar inner arm I1 complex</fullName>
    </submittedName>
</protein>
<dbReference type="GO" id="GO:0007018">
    <property type="term" value="P:microtubule-based movement"/>
    <property type="evidence" value="ECO:0007669"/>
    <property type="project" value="InterPro"/>
</dbReference>
<keyword evidence="3" id="KW-0969">Cilium</keyword>
<dbReference type="GO" id="GO:0045505">
    <property type="term" value="F:dynein intermediate chain binding"/>
    <property type="evidence" value="ECO:0007669"/>
    <property type="project" value="InterPro"/>
</dbReference>
<dbReference type="InterPro" id="IPR013594">
    <property type="entry name" value="Dynein_heavy_tail"/>
</dbReference>
<feature type="compositionally biased region" description="Basic residues" evidence="1">
    <location>
        <begin position="52"/>
        <end position="80"/>
    </location>
</feature>
<proteinExistence type="predicted"/>
<comment type="caution">
    <text evidence="3">The sequence shown here is derived from an EMBL/GenBank/DDBJ whole genome shotgun (WGS) entry which is preliminary data.</text>
</comment>
<evidence type="ECO:0000259" key="2">
    <source>
        <dbReference type="Pfam" id="PF08385"/>
    </source>
</evidence>
<feature type="compositionally biased region" description="Acidic residues" evidence="1">
    <location>
        <begin position="33"/>
        <end position="42"/>
    </location>
</feature>
<accession>A0A226DXI6</accession>
<dbReference type="Pfam" id="PF08385">
    <property type="entry name" value="DHC_N1"/>
    <property type="match status" value="1"/>
</dbReference>
<keyword evidence="3" id="KW-0282">Flagellum</keyword>
<keyword evidence="3" id="KW-0966">Cell projection</keyword>
<keyword evidence="4" id="KW-1185">Reference proteome</keyword>
<dbReference type="GO" id="GO:0005858">
    <property type="term" value="C:axonemal dynein complex"/>
    <property type="evidence" value="ECO:0007669"/>
    <property type="project" value="TreeGrafter"/>
</dbReference>
<dbReference type="PANTHER" id="PTHR46532:SF11">
    <property type="entry name" value="DYNEIN AXONEMAL HEAVY CHAIN 12"/>
    <property type="match status" value="1"/>
</dbReference>
<dbReference type="PANTHER" id="PTHR46532">
    <property type="entry name" value="MALE FERTILITY FACTOR KL5"/>
    <property type="match status" value="1"/>
</dbReference>
<reference evidence="3 4" key="1">
    <citation type="submission" date="2015-12" db="EMBL/GenBank/DDBJ databases">
        <title>The genome of Folsomia candida.</title>
        <authorList>
            <person name="Faddeeva A."/>
            <person name="Derks M.F."/>
            <person name="Anvar Y."/>
            <person name="Smit S."/>
            <person name="Van Straalen N."/>
            <person name="Roelofs D."/>
        </authorList>
    </citation>
    <scope>NUCLEOTIDE SEQUENCE [LARGE SCALE GENOMIC DNA]</scope>
    <source>
        <strain evidence="3 4">VU population</strain>
        <tissue evidence="3">Whole body</tissue>
    </source>
</reference>
<sequence length="823" mass="94518">MAKAKGKKKGKSPEKGKELSPELAQFLSAGNTDADEGEETGADESTTATDSKKKKGKGKGKGSKRSKGSKGKKGKKKKKKAKEESTPTETKPQYTQKDIDDYLRAKEKKKRKQREMRLVEKMQSMISLVRSNDPRWTTWTLAPLYKFLRIANVEVATIFLRKFEAKEDKKLAWAEEDDDEDLRRQTLPLDKRRSSRVISTRYSTHKKPVEDVSGSGSRTSIFSGVESGRVEKASVSRLSHVSKTHVPGGGGGGPKTVDGYQLIVVNDVVPNHSPDMFYFVKLRPVMVDRDNFFEDVLFGNIPGGYLTSLHSLMSYVLTPMFYQNGVLPESIANDFYASTNSFMSSITETHNRLLCQTVLYVPKEALSAPIDIVSKDKEICSRLEAAMVHWIRQIQEVVSNQTMSDSEDWSGPLDEIAFWQTRNEDLAGLAAQLKSTPVRTVRQIMTIIKSPFITSFNAIASEILGAEAEAISNLHYLNVLVEPCTKLHNSKVAEIPDQLQNILWLIRVIWLNSPFYNSRDRLNSLLRKVSSEIISHCIKEIDVDQVFNGHIATSEELINQCVDCLKLWKTKYFEAQKMHNMNSYMSWLLEYDYIMSHVDVFLHRLKDLLEICVCQRLYARRVAGYQEPLPRYPGVKGPEITRVMKKVQKLLDRNLKDMYTAQDLILNVRNTQWHDYMVMFRNAIRDIETMIQNVLFLAFDSVENIEQGIQLMEVFYVFVFYDRSIIVRAYDKLIMKFYKIFEDEISSVRSLFNEDVIPLPAGQPRLAERGMRALELQKRKRLQEMRETVQNVVTDYNSIISSLSVEERQLFRERIKVLDRKVY</sequence>
<dbReference type="EMBL" id="LNIX01000009">
    <property type="protein sequence ID" value="OXA49983.1"/>
    <property type="molecule type" value="Genomic_DNA"/>
</dbReference>
<dbReference type="InterPro" id="IPR026983">
    <property type="entry name" value="DHC"/>
</dbReference>
<name>A0A226DXI6_FOLCA</name>
<evidence type="ECO:0000313" key="4">
    <source>
        <dbReference type="Proteomes" id="UP000198287"/>
    </source>
</evidence>
<feature type="compositionally biased region" description="Basic and acidic residues" evidence="1">
    <location>
        <begin position="11"/>
        <end position="20"/>
    </location>
</feature>
<organism evidence="3 4">
    <name type="scientific">Folsomia candida</name>
    <name type="common">Springtail</name>
    <dbReference type="NCBI Taxonomy" id="158441"/>
    <lineage>
        <taxon>Eukaryota</taxon>
        <taxon>Metazoa</taxon>
        <taxon>Ecdysozoa</taxon>
        <taxon>Arthropoda</taxon>
        <taxon>Hexapoda</taxon>
        <taxon>Collembola</taxon>
        <taxon>Entomobryomorpha</taxon>
        <taxon>Isotomoidea</taxon>
        <taxon>Isotomidae</taxon>
        <taxon>Proisotominae</taxon>
        <taxon>Folsomia</taxon>
    </lineage>
</organism>
<feature type="compositionally biased region" description="Basic residues" evidence="1">
    <location>
        <begin position="1"/>
        <end position="10"/>
    </location>
</feature>
<gene>
    <name evidence="3" type="ORF">Fcan01_15013</name>
</gene>
<feature type="domain" description="Dynein heavy chain tail" evidence="2">
    <location>
        <begin position="381"/>
        <end position="779"/>
    </location>
</feature>
<dbReference type="STRING" id="158441.A0A226DXI6"/>
<feature type="compositionally biased region" description="Polar residues" evidence="1">
    <location>
        <begin position="87"/>
        <end position="96"/>
    </location>
</feature>
<dbReference type="Proteomes" id="UP000198287">
    <property type="component" value="Unassembled WGS sequence"/>
</dbReference>
<dbReference type="OrthoDB" id="10251809at2759"/>
<dbReference type="GO" id="GO:0051959">
    <property type="term" value="F:dynein light intermediate chain binding"/>
    <property type="evidence" value="ECO:0007669"/>
    <property type="project" value="InterPro"/>
</dbReference>
<evidence type="ECO:0000313" key="3">
    <source>
        <dbReference type="EMBL" id="OXA49983.1"/>
    </source>
</evidence>
<dbReference type="AlphaFoldDB" id="A0A226DXI6"/>
<feature type="region of interest" description="Disordered" evidence="1">
    <location>
        <begin position="1"/>
        <end position="100"/>
    </location>
</feature>
<evidence type="ECO:0000256" key="1">
    <source>
        <dbReference type="SAM" id="MobiDB-lite"/>
    </source>
</evidence>